<dbReference type="Proteomes" id="UP001140949">
    <property type="component" value="Unassembled WGS sequence"/>
</dbReference>
<keyword evidence="1" id="KW-0472">Membrane</keyword>
<reference evidence="2" key="2">
    <citation type="submission" date="2023-04" db="EMBL/GenBank/DDBJ databases">
        <authorList>
            <person name="Bruccoleri R.E."/>
            <person name="Oakeley E.J."/>
            <person name="Faust A.-M."/>
            <person name="Dessus-Babus S."/>
            <person name="Altorfer M."/>
            <person name="Burckhardt D."/>
            <person name="Oertli M."/>
            <person name="Naumann U."/>
            <person name="Petersen F."/>
            <person name="Wong J."/>
        </authorList>
    </citation>
    <scope>NUCLEOTIDE SEQUENCE</scope>
    <source>
        <strain evidence="2">GSM-AAB239-AS_SAM_17_03QT</strain>
        <tissue evidence="2">Leaf</tissue>
    </source>
</reference>
<name>A0AAX6GFA6_IRIPA</name>
<reference evidence="2" key="1">
    <citation type="journal article" date="2023" name="GigaByte">
        <title>Genome assembly of the bearded iris, Iris pallida Lam.</title>
        <authorList>
            <person name="Bruccoleri R.E."/>
            <person name="Oakeley E.J."/>
            <person name="Faust A.M.E."/>
            <person name="Altorfer M."/>
            <person name="Dessus-Babus S."/>
            <person name="Burckhardt D."/>
            <person name="Oertli M."/>
            <person name="Naumann U."/>
            <person name="Petersen F."/>
            <person name="Wong J."/>
        </authorList>
    </citation>
    <scope>NUCLEOTIDE SEQUENCE</scope>
    <source>
        <strain evidence="2">GSM-AAB239-AS_SAM_17_03QT</strain>
    </source>
</reference>
<comment type="caution">
    <text evidence="2">The sequence shown here is derived from an EMBL/GenBank/DDBJ whole genome shotgun (WGS) entry which is preliminary data.</text>
</comment>
<keyword evidence="3" id="KW-1185">Reference proteome</keyword>
<evidence type="ECO:0000256" key="1">
    <source>
        <dbReference type="SAM" id="Phobius"/>
    </source>
</evidence>
<evidence type="ECO:0000313" key="3">
    <source>
        <dbReference type="Proteomes" id="UP001140949"/>
    </source>
</evidence>
<keyword evidence="1" id="KW-0812">Transmembrane</keyword>
<evidence type="ECO:0000313" key="2">
    <source>
        <dbReference type="EMBL" id="KAJ6827173.1"/>
    </source>
</evidence>
<organism evidence="2 3">
    <name type="scientific">Iris pallida</name>
    <name type="common">Sweet iris</name>
    <dbReference type="NCBI Taxonomy" id="29817"/>
    <lineage>
        <taxon>Eukaryota</taxon>
        <taxon>Viridiplantae</taxon>
        <taxon>Streptophyta</taxon>
        <taxon>Embryophyta</taxon>
        <taxon>Tracheophyta</taxon>
        <taxon>Spermatophyta</taxon>
        <taxon>Magnoliopsida</taxon>
        <taxon>Liliopsida</taxon>
        <taxon>Asparagales</taxon>
        <taxon>Iridaceae</taxon>
        <taxon>Iridoideae</taxon>
        <taxon>Irideae</taxon>
        <taxon>Iris</taxon>
    </lineage>
</organism>
<gene>
    <name evidence="2" type="ORF">M6B38_368000</name>
</gene>
<protein>
    <submittedName>
        <fullName evidence="2">Tubby-like F-box protein 5</fullName>
    </submittedName>
</protein>
<accession>A0AAX6GFA6</accession>
<feature type="transmembrane region" description="Helical" evidence="1">
    <location>
        <begin position="21"/>
        <end position="39"/>
    </location>
</feature>
<sequence>MLYKKFSVSMIEECLFLIFMWRRWLFSFVLVLLCVVFDYCNVNLNLY</sequence>
<keyword evidence="1" id="KW-1133">Transmembrane helix</keyword>
<dbReference type="AlphaFoldDB" id="A0AAX6GFA6"/>
<proteinExistence type="predicted"/>
<dbReference type="EMBL" id="JANAVB010020400">
    <property type="protein sequence ID" value="KAJ6827173.1"/>
    <property type="molecule type" value="Genomic_DNA"/>
</dbReference>